<organism evidence="5 6">
    <name type="scientific">Lynx pardinus</name>
    <name type="common">Iberian lynx</name>
    <name type="synonym">Felis pardina</name>
    <dbReference type="NCBI Taxonomy" id="191816"/>
    <lineage>
        <taxon>Eukaryota</taxon>
        <taxon>Metazoa</taxon>
        <taxon>Chordata</taxon>
        <taxon>Craniata</taxon>
        <taxon>Vertebrata</taxon>
        <taxon>Euteleostomi</taxon>
        <taxon>Mammalia</taxon>
        <taxon>Eutheria</taxon>
        <taxon>Laurasiatheria</taxon>
        <taxon>Carnivora</taxon>
        <taxon>Feliformia</taxon>
        <taxon>Felidae</taxon>
        <taxon>Felinae</taxon>
        <taxon>Lynx</taxon>
    </lineage>
</organism>
<evidence type="ECO:0000259" key="4">
    <source>
        <dbReference type="Pfam" id="PF14374"/>
    </source>
</evidence>
<sequence length="119" mass="13811">MLAFCKLDTLYGTRGKHASLRSDYNLPMHKMLNTDLSRILKSPEIPRALQVPHKKIQCRVLKKYSLKNLRIILKLHPCEKTMHQNTILHWAKNHKFQMDKAGAVLEAKSDKRVLGQKLV</sequence>
<dbReference type="Pfam" id="PF14374">
    <property type="entry name" value="Ribos_L4_asso_C"/>
    <property type="match status" value="1"/>
</dbReference>
<keyword evidence="6" id="KW-1185">Reference proteome</keyword>
<feature type="non-terminal residue" evidence="5">
    <location>
        <position position="119"/>
    </location>
</feature>
<feature type="domain" description="Large ribosomal subunit protein uL4 C-terminal" evidence="4">
    <location>
        <begin position="22"/>
        <end position="94"/>
    </location>
</feature>
<gene>
    <name evidence="5" type="ORF">LYPA_23C006474</name>
</gene>
<keyword evidence="2 5" id="KW-0689">Ribosomal protein</keyword>
<name>A0A485MAU9_LYNPA</name>
<dbReference type="InterPro" id="IPR045240">
    <property type="entry name" value="Ribosomal_uL4_euk/arch"/>
</dbReference>
<dbReference type="GO" id="GO:1990904">
    <property type="term" value="C:ribonucleoprotein complex"/>
    <property type="evidence" value="ECO:0007669"/>
    <property type="project" value="UniProtKB-KW"/>
</dbReference>
<protein>
    <submittedName>
        <fullName evidence="5">60s ribosomal protein l4</fullName>
    </submittedName>
</protein>
<accession>A0A485MAU9</accession>
<evidence type="ECO:0000256" key="2">
    <source>
        <dbReference type="ARBA" id="ARBA00022980"/>
    </source>
</evidence>
<dbReference type="GO" id="GO:0006412">
    <property type="term" value="P:translation"/>
    <property type="evidence" value="ECO:0007669"/>
    <property type="project" value="InterPro"/>
</dbReference>
<keyword evidence="3" id="KW-0687">Ribonucleoprotein</keyword>
<dbReference type="InterPro" id="IPR025755">
    <property type="entry name" value="Ribos_uL4_C_dom"/>
</dbReference>
<dbReference type="PANTHER" id="PTHR19431">
    <property type="entry name" value="60S RIBOSOMAL PROTEIN L4"/>
    <property type="match status" value="1"/>
</dbReference>
<comment type="similarity">
    <text evidence="1">Belongs to the universal ribosomal protein uL4 family.</text>
</comment>
<evidence type="ECO:0000256" key="3">
    <source>
        <dbReference type="ARBA" id="ARBA00023274"/>
    </source>
</evidence>
<evidence type="ECO:0000256" key="1">
    <source>
        <dbReference type="ARBA" id="ARBA00010528"/>
    </source>
</evidence>
<dbReference type="InterPro" id="IPR023574">
    <property type="entry name" value="Ribosomal_uL4_dom_sf"/>
</dbReference>
<evidence type="ECO:0000313" key="5">
    <source>
        <dbReference type="EMBL" id="VFV17905.1"/>
    </source>
</evidence>
<dbReference type="Gene3D" id="3.40.1370.10">
    <property type="match status" value="1"/>
</dbReference>
<evidence type="ECO:0000313" key="6">
    <source>
        <dbReference type="Proteomes" id="UP000386466"/>
    </source>
</evidence>
<proteinExistence type="inferred from homology"/>
<dbReference type="GO" id="GO:0005840">
    <property type="term" value="C:ribosome"/>
    <property type="evidence" value="ECO:0007669"/>
    <property type="project" value="UniProtKB-KW"/>
</dbReference>
<dbReference type="AlphaFoldDB" id="A0A485MAU9"/>
<dbReference type="EMBL" id="CAAGRJ010000344">
    <property type="protein sequence ID" value="VFV17905.1"/>
    <property type="molecule type" value="Genomic_DNA"/>
</dbReference>
<reference evidence="5 6" key="1">
    <citation type="submission" date="2019-01" db="EMBL/GenBank/DDBJ databases">
        <authorList>
            <person name="Alioto T."/>
            <person name="Alioto T."/>
        </authorList>
    </citation>
    <scope>NUCLEOTIDE SEQUENCE [LARGE SCALE GENOMIC DNA]</scope>
</reference>
<dbReference type="Proteomes" id="UP000386466">
    <property type="component" value="Unassembled WGS sequence"/>
</dbReference>
<dbReference type="GO" id="GO:0003735">
    <property type="term" value="F:structural constituent of ribosome"/>
    <property type="evidence" value="ECO:0007669"/>
    <property type="project" value="InterPro"/>
</dbReference>